<feature type="domain" description="Transposase IS116/IS110/IS902 C-terminal" evidence="2">
    <location>
        <begin position="48"/>
        <end position="125"/>
    </location>
</feature>
<accession>A0A6N8DPW6</accession>
<dbReference type="PANTHER" id="PTHR33055:SF3">
    <property type="entry name" value="PUTATIVE TRANSPOSASE FOR IS117-RELATED"/>
    <property type="match status" value="1"/>
</dbReference>
<dbReference type="EMBL" id="WNKS01000008">
    <property type="protein sequence ID" value="MTV31585.1"/>
    <property type="molecule type" value="Genomic_DNA"/>
</dbReference>
<keyword evidence="1" id="KW-0175">Coiled coil</keyword>
<gene>
    <name evidence="3" type="ORF">GJ654_11330</name>
</gene>
<dbReference type="GO" id="GO:0004803">
    <property type="term" value="F:transposase activity"/>
    <property type="evidence" value="ECO:0007669"/>
    <property type="project" value="InterPro"/>
</dbReference>
<evidence type="ECO:0000256" key="1">
    <source>
        <dbReference type="SAM" id="Coils"/>
    </source>
</evidence>
<dbReference type="AlphaFoldDB" id="A0A6N8DPW6"/>
<reference evidence="3 4" key="1">
    <citation type="submission" date="2019-11" db="EMBL/GenBank/DDBJ databases">
        <title>Whole-genome sequence of a Rhodoblastus acidophilus DSM 142.</title>
        <authorList>
            <person name="Kyndt J.A."/>
            <person name="Meyer T.E."/>
        </authorList>
    </citation>
    <scope>NUCLEOTIDE SEQUENCE [LARGE SCALE GENOMIC DNA]</scope>
    <source>
        <strain evidence="3 4">DSM 142</strain>
    </source>
</reference>
<dbReference type="InterPro" id="IPR047650">
    <property type="entry name" value="Transpos_IS110"/>
</dbReference>
<evidence type="ECO:0000313" key="3">
    <source>
        <dbReference type="EMBL" id="MTV31585.1"/>
    </source>
</evidence>
<evidence type="ECO:0000259" key="2">
    <source>
        <dbReference type="Pfam" id="PF02371"/>
    </source>
</evidence>
<sequence length="128" mass="14118">MTGPDTTFPSAVRNLGRMQVKQIDELREKIDALEKEINMHAAENENDARLMSMPGIGPICAMAILAFAPPMESFRNGRDFAAWTGLTPRQNSTGGKQSLGKTSKMGQRDIRKLLIFGATVVVRWAARN</sequence>
<dbReference type="GO" id="GO:0003677">
    <property type="term" value="F:DNA binding"/>
    <property type="evidence" value="ECO:0007669"/>
    <property type="project" value="InterPro"/>
</dbReference>
<dbReference type="OrthoDB" id="5289737at2"/>
<organism evidence="3 4">
    <name type="scientific">Rhodoblastus acidophilus</name>
    <name type="common">Rhodopseudomonas acidophila</name>
    <dbReference type="NCBI Taxonomy" id="1074"/>
    <lineage>
        <taxon>Bacteria</taxon>
        <taxon>Pseudomonadati</taxon>
        <taxon>Pseudomonadota</taxon>
        <taxon>Alphaproteobacteria</taxon>
        <taxon>Hyphomicrobiales</taxon>
        <taxon>Rhodoblastaceae</taxon>
        <taxon>Rhodoblastus</taxon>
    </lineage>
</organism>
<dbReference type="GO" id="GO:0006313">
    <property type="term" value="P:DNA transposition"/>
    <property type="evidence" value="ECO:0007669"/>
    <property type="project" value="InterPro"/>
</dbReference>
<feature type="coiled-coil region" evidence="1">
    <location>
        <begin position="16"/>
        <end position="43"/>
    </location>
</feature>
<dbReference type="Pfam" id="PF02371">
    <property type="entry name" value="Transposase_20"/>
    <property type="match status" value="1"/>
</dbReference>
<evidence type="ECO:0000313" key="4">
    <source>
        <dbReference type="Proteomes" id="UP000439113"/>
    </source>
</evidence>
<dbReference type="Proteomes" id="UP000439113">
    <property type="component" value="Unassembled WGS sequence"/>
</dbReference>
<protein>
    <submittedName>
        <fullName evidence="3">Transposase</fullName>
    </submittedName>
</protein>
<comment type="caution">
    <text evidence="3">The sequence shown here is derived from an EMBL/GenBank/DDBJ whole genome shotgun (WGS) entry which is preliminary data.</text>
</comment>
<proteinExistence type="predicted"/>
<dbReference type="PANTHER" id="PTHR33055">
    <property type="entry name" value="TRANSPOSASE FOR INSERTION SEQUENCE ELEMENT IS1111A"/>
    <property type="match status" value="1"/>
</dbReference>
<dbReference type="InterPro" id="IPR003346">
    <property type="entry name" value="Transposase_20"/>
</dbReference>
<name>A0A6N8DPW6_RHOAC</name>